<keyword evidence="2" id="KW-1185">Reference proteome</keyword>
<dbReference type="KEGG" id="hdu:HD_0431"/>
<name>Q7VNQ6_HAEDU</name>
<evidence type="ECO:0000313" key="1">
    <source>
        <dbReference type="EMBL" id="AAP95396.1"/>
    </source>
</evidence>
<protein>
    <submittedName>
        <fullName evidence="1">Uncharacterized protein</fullName>
    </submittedName>
</protein>
<dbReference type="HOGENOM" id="CLU_2916079_0_0_6"/>
<proteinExistence type="predicted"/>
<organism evidence="1 2">
    <name type="scientific">Haemophilus ducreyi (strain 35000HP / ATCC 700724)</name>
    <dbReference type="NCBI Taxonomy" id="233412"/>
    <lineage>
        <taxon>Bacteria</taxon>
        <taxon>Pseudomonadati</taxon>
        <taxon>Pseudomonadota</taxon>
        <taxon>Gammaproteobacteria</taxon>
        <taxon>Pasteurellales</taxon>
        <taxon>Pasteurellaceae</taxon>
        <taxon>Haemophilus</taxon>
    </lineage>
</organism>
<accession>Q7VNQ6</accession>
<dbReference type="AlphaFoldDB" id="Q7VNQ6"/>
<evidence type="ECO:0000313" key="2">
    <source>
        <dbReference type="Proteomes" id="UP000001022"/>
    </source>
</evidence>
<reference evidence="2" key="1">
    <citation type="submission" date="2003-06" db="EMBL/GenBank/DDBJ databases">
        <title>The complete genome sequence of Haemophilus ducreyi.</title>
        <authorList>
            <person name="Munson R.S. Jr."/>
            <person name="Ray W.C."/>
            <person name="Mahairas G."/>
            <person name="Sabo P."/>
            <person name="Mungur R."/>
            <person name="Johnson L."/>
            <person name="Nguyen D."/>
            <person name="Wang J."/>
            <person name="Forst C."/>
            <person name="Hood L."/>
        </authorList>
    </citation>
    <scope>NUCLEOTIDE SEQUENCE [LARGE SCALE GENOMIC DNA]</scope>
    <source>
        <strain evidence="2">35000HP / ATCC 700724</strain>
    </source>
</reference>
<dbReference type="Proteomes" id="UP000001022">
    <property type="component" value="Chromosome"/>
</dbReference>
<dbReference type="STRING" id="233412.HD_0431"/>
<gene>
    <name evidence="1" type="ordered locus">HD_0431</name>
</gene>
<dbReference type="EMBL" id="AE017143">
    <property type="protein sequence ID" value="AAP95396.1"/>
    <property type="molecule type" value="Genomic_DNA"/>
</dbReference>
<sequence>MHLENKNKPILKMTGKLAQQQAFGALENYLAGQVNLILTIDDFHINENKQVEFSLNVEWQE</sequence>